<dbReference type="OrthoDB" id="914186at2759"/>
<proteinExistence type="predicted"/>
<evidence type="ECO:0000256" key="5">
    <source>
        <dbReference type="ARBA" id="ARBA00023163"/>
    </source>
</evidence>
<dbReference type="Gramene" id="OE9A098820T1">
    <property type="protein sequence ID" value="OE9A098820C1"/>
    <property type="gene ID" value="OE9A098820"/>
</dbReference>
<dbReference type="InterPro" id="IPR017888">
    <property type="entry name" value="CYC/TB1_R_domain"/>
</dbReference>
<comment type="subcellular location">
    <subcellularLocation>
        <location evidence="1">Nucleus</location>
    </subcellularLocation>
</comment>
<keyword evidence="4" id="KW-0238">DNA-binding</keyword>
<dbReference type="AlphaFoldDB" id="A0A8S0PDX0"/>
<comment type="caution">
    <text evidence="10">The sequence shown here is derived from an EMBL/GenBank/DDBJ whole genome shotgun (WGS) entry which is preliminary data.</text>
</comment>
<dbReference type="InterPro" id="IPR005333">
    <property type="entry name" value="Transcription_factor_TCP"/>
</dbReference>
<evidence type="ECO:0000256" key="2">
    <source>
        <dbReference type="ARBA" id="ARBA00022473"/>
    </source>
</evidence>
<keyword evidence="3" id="KW-0805">Transcription regulation</keyword>
<dbReference type="Pfam" id="PF03634">
    <property type="entry name" value="TCP"/>
    <property type="match status" value="1"/>
</dbReference>
<dbReference type="GO" id="GO:0003700">
    <property type="term" value="F:DNA-binding transcription factor activity"/>
    <property type="evidence" value="ECO:0007669"/>
    <property type="project" value="InterPro"/>
</dbReference>
<dbReference type="PROSITE" id="PS51370">
    <property type="entry name" value="R"/>
    <property type="match status" value="1"/>
</dbReference>
<keyword evidence="6" id="KW-0539">Nucleus</keyword>
<dbReference type="GO" id="GO:2000032">
    <property type="term" value="P:regulation of secondary shoot formation"/>
    <property type="evidence" value="ECO:0007669"/>
    <property type="project" value="TreeGrafter"/>
</dbReference>
<dbReference type="Proteomes" id="UP000594638">
    <property type="component" value="Unassembled WGS sequence"/>
</dbReference>
<dbReference type="EMBL" id="CACTIH010000030">
    <property type="protein sequence ID" value="CAA2937934.1"/>
    <property type="molecule type" value="Genomic_DNA"/>
</dbReference>
<keyword evidence="11" id="KW-1185">Reference proteome</keyword>
<evidence type="ECO:0000256" key="3">
    <source>
        <dbReference type="ARBA" id="ARBA00023015"/>
    </source>
</evidence>
<evidence type="ECO:0000256" key="1">
    <source>
        <dbReference type="ARBA" id="ARBA00004123"/>
    </source>
</evidence>
<dbReference type="PANTHER" id="PTHR31072:SF226">
    <property type="entry name" value="TRANSCRIPTION FACTOR TCP18"/>
    <property type="match status" value="1"/>
</dbReference>
<keyword evidence="5" id="KW-0804">Transcription</keyword>
<dbReference type="InterPro" id="IPR017887">
    <property type="entry name" value="TF_TCP_subgr"/>
</dbReference>
<evidence type="ECO:0000259" key="9">
    <source>
        <dbReference type="PROSITE" id="PS51370"/>
    </source>
</evidence>
<dbReference type="GO" id="GO:0005634">
    <property type="term" value="C:nucleus"/>
    <property type="evidence" value="ECO:0007669"/>
    <property type="project" value="UniProtKB-SubCell"/>
</dbReference>
<feature type="compositionally biased region" description="Polar residues" evidence="7">
    <location>
        <begin position="267"/>
        <end position="276"/>
    </location>
</feature>
<keyword evidence="2" id="KW-0217">Developmental protein</keyword>
<evidence type="ECO:0000313" key="11">
    <source>
        <dbReference type="Proteomes" id="UP000594638"/>
    </source>
</evidence>
<dbReference type="PROSITE" id="PS51369">
    <property type="entry name" value="TCP"/>
    <property type="match status" value="1"/>
</dbReference>
<evidence type="ECO:0000256" key="6">
    <source>
        <dbReference type="ARBA" id="ARBA00023242"/>
    </source>
</evidence>
<feature type="region of interest" description="Disordered" evidence="7">
    <location>
        <begin position="104"/>
        <end position="132"/>
    </location>
</feature>
<feature type="compositionally biased region" description="Basic and acidic residues" evidence="7">
    <location>
        <begin position="239"/>
        <end position="266"/>
    </location>
</feature>
<protein>
    <recommendedName>
        <fullName evidence="12">Transcription factor CYCLOIDEA</fullName>
    </recommendedName>
</protein>
<gene>
    <name evidence="10" type="ORF">OLEA9_A098820</name>
</gene>
<feature type="region of interest" description="Disordered" evidence="7">
    <location>
        <begin position="218"/>
        <end position="294"/>
    </location>
</feature>
<name>A0A8S0PDX0_OLEEU</name>
<evidence type="ECO:0000259" key="8">
    <source>
        <dbReference type="PROSITE" id="PS51369"/>
    </source>
</evidence>
<feature type="domain" description="TCP" evidence="8">
    <location>
        <begin position="117"/>
        <end position="175"/>
    </location>
</feature>
<feature type="domain" description="R" evidence="9">
    <location>
        <begin position="241"/>
        <end position="258"/>
    </location>
</feature>
<organism evidence="10 11">
    <name type="scientific">Olea europaea subsp. europaea</name>
    <dbReference type="NCBI Taxonomy" id="158383"/>
    <lineage>
        <taxon>Eukaryota</taxon>
        <taxon>Viridiplantae</taxon>
        <taxon>Streptophyta</taxon>
        <taxon>Embryophyta</taxon>
        <taxon>Tracheophyta</taxon>
        <taxon>Spermatophyta</taxon>
        <taxon>Magnoliopsida</taxon>
        <taxon>eudicotyledons</taxon>
        <taxon>Gunneridae</taxon>
        <taxon>Pentapetalae</taxon>
        <taxon>asterids</taxon>
        <taxon>lamiids</taxon>
        <taxon>Lamiales</taxon>
        <taxon>Oleaceae</taxon>
        <taxon>Oleeae</taxon>
        <taxon>Olea</taxon>
    </lineage>
</organism>
<sequence length="408" mass="46322">MYPSNNNCNFNSISCIDHEISQTYFFDNDINSITKEGHSFSSFFGFPYSPIMQYEYEAVSHQFDDLFHEHNSLTTDENAVPAEINATNMSKAAATDSLKEDCYSKTEQQIPRKRSSKKDRHSKINTAHGPRDRRMRLSLDVAHKFFGLQDMLGFDKASKTVDWLLKNSRSAIRELMQGSCVYKQTCSLSSTSECEVVSGIDDQSAAYESKSTIISKKSDLDKPSCTKEKKKSKVARATVAKESRKQARERARARTSEKNSLRESEPKTANNHSSIRLRTHQLETGEESVTRSSNMNPSYKMLAEVEELSSHGAQILGARYEDNWKASTILNYQHDAASPSHESNQIVRYSHYYTSSRHNTTTTTTTVNNNKNDHQNTMTDCTTPSHKLSNDFYALYQKINITVPTKED</sequence>
<dbReference type="GO" id="GO:0043565">
    <property type="term" value="F:sequence-specific DNA binding"/>
    <property type="evidence" value="ECO:0007669"/>
    <property type="project" value="TreeGrafter"/>
</dbReference>
<reference evidence="10 11" key="1">
    <citation type="submission" date="2019-12" db="EMBL/GenBank/DDBJ databases">
        <authorList>
            <person name="Alioto T."/>
            <person name="Alioto T."/>
            <person name="Gomez Garrido J."/>
        </authorList>
    </citation>
    <scope>NUCLEOTIDE SEQUENCE [LARGE SCALE GENOMIC DNA]</scope>
</reference>
<feature type="compositionally biased region" description="Basic residues" evidence="7">
    <location>
        <begin position="111"/>
        <end position="123"/>
    </location>
</feature>
<evidence type="ECO:0000313" key="10">
    <source>
        <dbReference type="EMBL" id="CAA2937934.1"/>
    </source>
</evidence>
<accession>A0A8S0PDX0</accession>
<dbReference type="PANTHER" id="PTHR31072">
    <property type="entry name" value="TRANSCRIPTION FACTOR TCP4-RELATED"/>
    <property type="match status" value="1"/>
</dbReference>
<evidence type="ECO:0000256" key="4">
    <source>
        <dbReference type="ARBA" id="ARBA00023125"/>
    </source>
</evidence>
<evidence type="ECO:0000256" key="7">
    <source>
        <dbReference type="SAM" id="MobiDB-lite"/>
    </source>
</evidence>
<feature type="compositionally biased region" description="Basic and acidic residues" evidence="7">
    <location>
        <begin position="218"/>
        <end position="227"/>
    </location>
</feature>
<evidence type="ECO:0008006" key="12">
    <source>
        <dbReference type="Google" id="ProtNLM"/>
    </source>
</evidence>